<dbReference type="PANTHER" id="PTHR30474">
    <property type="entry name" value="CELL CYCLE PROTEIN"/>
    <property type="match status" value="1"/>
</dbReference>
<comment type="subcellular location">
    <subcellularLocation>
        <location evidence="1">Membrane</location>
        <topology evidence="1">Multi-pass membrane protein</topology>
    </subcellularLocation>
</comment>
<evidence type="ECO:0000256" key="3">
    <source>
        <dbReference type="ARBA" id="ARBA00022960"/>
    </source>
</evidence>
<dbReference type="GO" id="GO:0051301">
    <property type="term" value="P:cell division"/>
    <property type="evidence" value="ECO:0007669"/>
    <property type="project" value="InterPro"/>
</dbReference>
<dbReference type="Pfam" id="PF01098">
    <property type="entry name" value="FTSW_RODA_SPOVE"/>
    <property type="match status" value="1"/>
</dbReference>
<gene>
    <name evidence="7" type="ORF">H0486_04660</name>
</gene>
<feature type="transmembrane region" description="Helical" evidence="6">
    <location>
        <begin position="137"/>
        <end position="154"/>
    </location>
</feature>
<dbReference type="GO" id="GO:0015648">
    <property type="term" value="F:lipid-linked peptidoglycan transporter activity"/>
    <property type="evidence" value="ECO:0007669"/>
    <property type="project" value="TreeGrafter"/>
</dbReference>
<feature type="transmembrane region" description="Helical" evidence="6">
    <location>
        <begin position="350"/>
        <end position="371"/>
    </location>
</feature>
<evidence type="ECO:0000256" key="2">
    <source>
        <dbReference type="ARBA" id="ARBA00022692"/>
    </source>
</evidence>
<evidence type="ECO:0000256" key="4">
    <source>
        <dbReference type="ARBA" id="ARBA00022989"/>
    </source>
</evidence>
<keyword evidence="3" id="KW-0133">Cell shape</keyword>
<reference evidence="7 8" key="1">
    <citation type="submission" date="2020-07" db="EMBL/GenBank/DDBJ databases">
        <title>Characterization and genome sequencing of isolate MD1, a novel member within the family Lachnospiraceae.</title>
        <authorList>
            <person name="Rettenmaier R."/>
            <person name="Di Bello L."/>
            <person name="Zinser C."/>
            <person name="Scheitz K."/>
            <person name="Liebl W."/>
            <person name="Zverlov V."/>
        </authorList>
    </citation>
    <scope>NUCLEOTIDE SEQUENCE [LARGE SCALE GENOMIC DNA]</scope>
    <source>
        <strain evidence="7 8">MD1</strain>
    </source>
</reference>
<feature type="transmembrane region" description="Helical" evidence="6">
    <location>
        <begin position="160"/>
        <end position="176"/>
    </location>
</feature>
<proteinExistence type="predicted"/>
<protein>
    <submittedName>
        <fullName evidence="7">FtsW/RodA/SpoVE family cell cycle protein</fullName>
    </submittedName>
</protein>
<sequence length="384" mass="42734">MKEKLLHYIKKIDYIILIAMTILIGIGVYCGQQAFMLSEEQHSIFIKQIAGIIIGYAFIIAILLFDYRFICNLSFVLYLGMISMLAFILVFGENLNNVKRWIVIFGIQFQPSELTKIVLVLFLAFLCNYFKNKLNKFYVLIILGVVIAIPMLLIVLEPHLSSALALLFIFAIMVYASGMSYKVIGAALAIILPVIAGIVIGVAVFHIDIPLIKDYHVNRVLSFLSDDESENLDEDYQQIQSIEAIGAGGLHGKMLSTEADENRRYSNIYAKESDFVFAIVGEEFGFLGCVFIISLYAIIIIRCVMISAHATDYMGKQIGIGISAYMIFQIFVNIGVAVNLLPNTGLPLPFISYGLTSLVSSMIAVGLILNVGMRQKTKTTKPIM</sequence>
<feature type="transmembrane region" description="Helical" evidence="6">
    <location>
        <begin position="318"/>
        <end position="338"/>
    </location>
</feature>
<keyword evidence="5 6" id="KW-0472">Membrane</keyword>
<evidence type="ECO:0000256" key="6">
    <source>
        <dbReference type="SAM" id="Phobius"/>
    </source>
</evidence>
<keyword evidence="8" id="KW-1185">Reference proteome</keyword>
<feature type="transmembrane region" description="Helical" evidence="6">
    <location>
        <begin position="12"/>
        <end position="32"/>
    </location>
</feature>
<dbReference type="RefSeq" id="WP_228351893.1">
    <property type="nucleotide sequence ID" value="NZ_JACEGA010000001.1"/>
</dbReference>
<accession>A0A839JWV9</accession>
<dbReference type="GO" id="GO:0005886">
    <property type="term" value="C:plasma membrane"/>
    <property type="evidence" value="ECO:0007669"/>
    <property type="project" value="TreeGrafter"/>
</dbReference>
<organism evidence="7 8">
    <name type="scientific">Variimorphobacter saccharofermentans</name>
    <dbReference type="NCBI Taxonomy" id="2755051"/>
    <lineage>
        <taxon>Bacteria</taxon>
        <taxon>Bacillati</taxon>
        <taxon>Bacillota</taxon>
        <taxon>Clostridia</taxon>
        <taxon>Lachnospirales</taxon>
        <taxon>Lachnospiraceae</taxon>
        <taxon>Variimorphobacter</taxon>
    </lineage>
</organism>
<feature type="transmembrane region" description="Helical" evidence="6">
    <location>
        <begin position="112"/>
        <end position="130"/>
    </location>
</feature>
<feature type="transmembrane region" description="Helical" evidence="6">
    <location>
        <begin position="284"/>
        <end position="306"/>
    </location>
</feature>
<comment type="caution">
    <text evidence="7">The sequence shown here is derived from an EMBL/GenBank/DDBJ whole genome shotgun (WGS) entry which is preliminary data.</text>
</comment>
<evidence type="ECO:0000313" key="7">
    <source>
        <dbReference type="EMBL" id="MBB2182165.1"/>
    </source>
</evidence>
<dbReference type="GO" id="GO:0032153">
    <property type="term" value="C:cell division site"/>
    <property type="evidence" value="ECO:0007669"/>
    <property type="project" value="TreeGrafter"/>
</dbReference>
<dbReference type="EMBL" id="JACEGA010000001">
    <property type="protein sequence ID" value="MBB2182165.1"/>
    <property type="molecule type" value="Genomic_DNA"/>
</dbReference>
<name>A0A839JWV9_9FIRM</name>
<dbReference type="AlphaFoldDB" id="A0A839JWV9"/>
<dbReference type="Proteomes" id="UP000574276">
    <property type="component" value="Unassembled WGS sequence"/>
</dbReference>
<feature type="transmembrane region" description="Helical" evidence="6">
    <location>
        <begin position="183"/>
        <end position="207"/>
    </location>
</feature>
<keyword evidence="4 6" id="KW-1133">Transmembrane helix</keyword>
<evidence type="ECO:0000256" key="1">
    <source>
        <dbReference type="ARBA" id="ARBA00004141"/>
    </source>
</evidence>
<dbReference type="InterPro" id="IPR001182">
    <property type="entry name" value="FtsW/RodA"/>
</dbReference>
<dbReference type="GO" id="GO:0008360">
    <property type="term" value="P:regulation of cell shape"/>
    <property type="evidence" value="ECO:0007669"/>
    <property type="project" value="UniProtKB-KW"/>
</dbReference>
<feature type="transmembrane region" description="Helical" evidence="6">
    <location>
        <begin position="72"/>
        <end position="92"/>
    </location>
</feature>
<dbReference type="PANTHER" id="PTHR30474:SF1">
    <property type="entry name" value="PEPTIDOGLYCAN GLYCOSYLTRANSFERASE MRDB"/>
    <property type="match status" value="1"/>
</dbReference>
<evidence type="ECO:0000256" key="5">
    <source>
        <dbReference type="ARBA" id="ARBA00023136"/>
    </source>
</evidence>
<keyword evidence="2 6" id="KW-0812">Transmembrane</keyword>
<evidence type="ECO:0000313" key="8">
    <source>
        <dbReference type="Proteomes" id="UP000574276"/>
    </source>
</evidence>
<feature type="transmembrane region" description="Helical" evidence="6">
    <location>
        <begin position="44"/>
        <end position="65"/>
    </location>
</feature>